<dbReference type="EMBL" id="CP139368">
    <property type="protein sequence ID" value="WPR90701.1"/>
    <property type="molecule type" value="Genomic_DNA"/>
</dbReference>
<reference evidence="3 4" key="1">
    <citation type="submission" date="2023-11" db="EMBL/GenBank/DDBJ databases">
        <title>Genome sequence of Microbacterium rhizosphaerae KACC 19337.</title>
        <authorList>
            <person name="Choi H."/>
            <person name="Kim S."/>
            <person name="Kim Y."/>
            <person name="Kwon S.-W."/>
            <person name="Heo J."/>
        </authorList>
    </citation>
    <scope>NUCLEOTIDE SEQUENCE [LARGE SCALE GENOMIC DNA]</scope>
    <source>
        <strain evidence="3 4">KACC 19337</strain>
    </source>
</reference>
<sequence>MNVRELVSTIPDPELPMVSIADLGILRDVRLDDDGQTIVEITPTYSGCPAVDAIRDDIVRALEGEGIPGRVDVVLSPAWTTDWITDTGRRALADAGIAPPAPRVGTRVSLGLGIRCPRCGSLHTRELSHFGSTACKALWVCERCHEPFDRFKELR</sequence>
<dbReference type="Proteomes" id="UP001323798">
    <property type="component" value="Chromosome"/>
</dbReference>
<accession>A0ABZ0SMU6</accession>
<dbReference type="InterPro" id="IPR011883">
    <property type="entry name" value="PaaD-like"/>
</dbReference>
<dbReference type="Pfam" id="PF01883">
    <property type="entry name" value="FeS_assembly_P"/>
    <property type="match status" value="1"/>
</dbReference>
<dbReference type="InterPro" id="IPR056572">
    <property type="entry name" value="Zn_ribbon_PaaD"/>
</dbReference>
<dbReference type="InterPro" id="IPR052339">
    <property type="entry name" value="Fe-S_Maturation_MIP18"/>
</dbReference>
<organism evidence="3 4">
    <name type="scientific">Microbacterium rhizosphaerae</name>
    <dbReference type="NCBI Taxonomy" id="1678237"/>
    <lineage>
        <taxon>Bacteria</taxon>
        <taxon>Bacillati</taxon>
        <taxon>Actinomycetota</taxon>
        <taxon>Actinomycetes</taxon>
        <taxon>Micrococcales</taxon>
        <taxon>Microbacteriaceae</taxon>
        <taxon>Microbacterium</taxon>
    </lineage>
</organism>
<dbReference type="InterPro" id="IPR002744">
    <property type="entry name" value="MIP18-like"/>
</dbReference>
<proteinExistence type="predicted"/>
<dbReference type="RefSeq" id="WP_320943405.1">
    <property type="nucleotide sequence ID" value="NZ_BAABEU010000011.1"/>
</dbReference>
<dbReference type="SUPFAM" id="SSF117916">
    <property type="entry name" value="Fe-S cluster assembly (FSCA) domain-like"/>
    <property type="match status" value="1"/>
</dbReference>
<evidence type="ECO:0000259" key="1">
    <source>
        <dbReference type="Pfam" id="PF01883"/>
    </source>
</evidence>
<feature type="domain" description="PaaD zinc beta ribbon" evidence="2">
    <location>
        <begin position="113"/>
        <end position="152"/>
    </location>
</feature>
<evidence type="ECO:0000313" key="3">
    <source>
        <dbReference type="EMBL" id="WPR90701.1"/>
    </source>
</evidence>
<keyword evidence="4" id="KW-1185">Reference proteome</keyword>
<dbReference type="PANTHER" id="PTHR42831">
    <property type="entry name" value="FE-S PROTEIN MATURATION AUXILIARY FACTOR YITW"/>
    <property type="match status" value="1"/>
</dbReference>
<dbReference type="PANTHER" id="PTHR42831:SF3">
    <property type="entry name" value="1,2-PHENYLACETYL-COA EPOXIDASE, SUBUNIT D-RELATED"/>
    <property type="match status" value="1"/>
</dbReference>
<gene>
    <name evidence="3" type="primary">paaD</name>
    <name evidence="3" type="ORF">SM116_05255</name>
</gene>
<feature type="domain" description="MIP18 family-like" evidence="1">
    <location>
        <begin position="3"/>
        <end position="71"/>
    </location>
</feature>
<dbReference type="Gene3D" id="3.30.300.130">
    <property type="entry name" value="Fe-S cluster assembly (FSCA)"/>
    <property type="match status" value="1"/>
</dbReference>
<dbReference type="InterPro" id="IPR034904">
    <property type="entry name" value="FSCA_dom_sf"/>
</dbReference>
<protein>
    <submittedName>
        <fullName evidence="3">1,2-phenylacetyl-CoA epoxidase subunit PaaD</fullName>
    </submittedName>
</protein>
<dbReference type="NCBIfam" id="TIGR02159">
    <property type="entry name" value="PA_CoA_Oxy4"/>
    <property type="match status" value="1"/>
</dbReference>
<dbReference type="Pfam" id="PF23451">
    <property type="entry name" value="Zn_ribbon_PaaD"/>
    <property type="match status" value="1"/>
</dbReference>
<evidence type="ECO:0000313" key="4">
    <source>
        <dbReference type="Proteomes" id="UP001323798"/>
    </source>
</evidence>
<evidence type="ECO:0000259" key="2">
    <source>
        <dbReference type="Pfam" id="PF23451"/>
    </source>
</evidence>
<name>A0ABZ0SMU6_9MICO</name>